<organism evidence="2 3">
    <name type="scientific">Didymella heteroderae</name>
    <dbReference type="NCBI Taxonomy" id="1769908"/>
    <lineage>
        <taxon>Eukaryota</taxon>
        <taxon>Fungi</taxon>
        <taxon>Dikarya</taxon>
        <taxon>Ascomycota</taxon>
        <taxon>Pezizomycotina</taxon>
        <taxon>Dothideomycetes</taxon>
        <taxon>Pleosporomycetidae</taxon>
        <taxon>Pleosporales</taxon>
        <taxon>Pleosporineae</taxon>
        <taxon>Didymellaceae</taxon>
        <taxon>Didymella</taxon>
    </lineage>
</organism>
<dbReference type="EMBL" id="SWKV01000003">
    <property type="protein sequence ID" value="KAF3047139.1"/>
    <property type="molecule type" value="Genomic_DNA"/>
</dbReference>
<protein>
    <submittedName>
        <fullName evidence="2">Uncharacterized protein</fullName>
    </submittedName>
</protein>
<dbReference type="Proteomes" id="UP000758155">
    <property type="component" value="Unassembled WGS sequence"/>
</dbReference>
<sequence length="157" mass="18228">MDMKVLHSYNLTFYQIQRYHKHYVTWWKQNEQQRNKKDLKGNVILQEGYWKRRRARVQESPDWTGACNVEPIIHGSFACRLGQSMPHSNGSKSIDVNPPLTNLPSSITDIRMPKARQDRRFPSSQAPYGPRYPYAKEGLTDTKVKLPKAAKHMASEA</sequence>
<keyword evidence="3" id="KW-1185">Reference proteome</keyword>
<name>A0A9P5C5W8_9PLEO</name>
<proteinExistence type="predicted"/>
<evidence type="ECO:0000256" key="1">
    <source>
        <dbReference type="SAM" id="MobiDB-lite"/>
    </source>
</evidence>
<gene>
    <name evidence="2" type="ORF">E8E12_011437</name>
</gene>
<evidence type="ECO:0000313" key="2">
    <source>
        <dbReference type="EMBL" id="KAF3047139.1"/>
    </source>
</evidence>
<dbReference type="AlphaFoldDB" id="A0A9P5C5W8"/>
<comment type="caution">
    <text evidence="2">The sequence shown here is derived from an EMBL/GenBank/DDBJ whole genome shotgun (WGS) entry which is preliminary data.</text>
</comment>
<feature type="region of interest" description="Disordered" evidence="1">
    <location>
        <begin position="115"/>
        <end position="140"/>
    </location>
</feature>
<accession>A0A9P5C5W8</accession>
<evidence type="ECO:0000313" key="3">
    <source>
        <dbReference type="Proteomes" id="UP000758155"/>
    </source>
</evidence>
<reference evidence="2" key="1">
    <citation type="submission" date="2019-04" db="EMBL/GenBank/DDBJ databases">
        <title>Sequencing of skin fungus with MAO and IRED activity.</title>
        <authorList>
            <person name="Marsaioli A.J."/>
            <person name="Bonatto J.M.C."/>
            <person name="Reis Junior O."/>
        </authorList>
    </citation>
    <scope>NUCLEOTIDE SEQUENCE</scope>
    <source>
        <strain evidence="2">28M1</strain>
    </source>
</reference>